<dbReference type="Pfam" id="PF00012">
    <property type="entry name" value="HSP70"/>
    <property type="match status" value="1"/>
</dbReference>
<evidence type="ECO:0000256" key="1">
    <source>
        <dbReference type="ARBA" id="ARBA00022741"/>
    </source>
</evidence>
<proteinExistence type="predicted"/>
<dbReference type="SUPFAM" id="SSF48452">
    <property type="entry name" value="TPR-like"/>
    <property type="match status" value="1"/>
</dbReference>
<dbReference type="PANTHER" id="PTHR19375">
    <property type="entry name" value="HEAT SHOCK PROTEIN 70KDA"/>
    <property type="match status" value="1"/>
</dbReference>
<dbReference type="Gene3D" id="1.25.40.10">
    <property type="entry name" value="Tetratricopeptide repeat domain"/>
    <property type="match status" value="1"/>
</dbReference>
<accession>A0A222EC10</accession>
<feature type="compositionally biased region" description="Polar residues" evidence="3">
    <location>
        <begin position="786"/>
        <end position="801"/>
    </location>
</feature>
<feature type="region of interest" description="Disordered" evidence="3">
    <location>
        <begin position="774"/>
        <end position="811"/>
    </location>
</feature>
<keyword evidence="4" id="KW-0614">Plasmid</keyword>
<reference evidence="4 5" key="1">
    <citation type="submission" date="2017-07" db="EMBL/GenBank/DDBJ databases">
        <title>Genome Sequence of Antarctobacter heliothermus Strain SMS3 Isolated from a culture of the Diatom Skeletonema marinoi.</title>
        <authorList>
            <person name="Topel M."/>
            <person name="Pinder M.I.M."/>
            <person name="Johansson O.N."/>
            <person name="Kourtchenko O."/>
            <person name="Godhe A."/>
            <person name="Clarke A.K."/>
        </authorList>
    </citation>
    <scope>NUCLEOTIDE SEQUENCE [LARGE SCALE GENOMIC DNA]</scope>
    <source>
        <strain evidence="4 5">SMS3</strain>
        <plasmid evidence="5">Plasmid psms3-3</plasmid>
    </source>
</reference>
<name>A0A222EC10_9RHOB</name>
<evidence type="ECO:0000256" key="2">
    <source>
        <dbReference type="ARBA" id="ARBA00022840"/>
    </source>
</evidence>
<dbReference type="InterPro" id="IPR013126">
    <property type="entry name" value="Hsp_70_fam"/>
</dbReference>
<gene>
    <name evidence="4" type="ORF">ANTHELSMS3_04634</name>
</gene>
<evidence type="ECO:0000256" key="3">
    <source>
        <dbReference type="SAM" id="MobiDB-lite"/>
    </source>
</evidence>
<dbReference type="InterPro" id="IPR011990">
    <property type="entry name" value="TPR-like_helical_dom_sf"/>
</dbReference>
<dbReference type="EMBL" id="CP022543">
    <property type="protein sequence ID" value="ASP23733.1"/>
    <property type="molecule type" value="Genomic_DNA"/>
</dbReference>
<sequence length="811" mass="88540">MLKPAKAAKPSGKSPLAVLRHPEPLLPENTLQNKTYIGMDFGTSTTVLSAVSLKDGAEQVDALIIEQPDQYGVMTRNHLVNTVIAYVNERLVFGREAFRQRSFLHEGRNVFSSFKMRLGIDLGPTYPETALRGGVLKSGHKIESAQDAAAMFFRFIKRGVQTALETAKLPKTPEWCVSVPASFEANQRKDLETALRAAGIVTTSVALIDEPNAAFLSYLFETSRGLNSSELLEVLRERPINVLVYDFGAGTCDISVLRLESRAEGIESRNLAVSRFTALGGDDIDLALARQVLLPQLIESSAPVQPSQRDIEERILPRLQPTAELLKIRLLEHARDKGIETTDGLREASDLRVTALDIESFKIGADEFHLPKPGATLIDLATALEPFTRFPVPADDRTAHVFTPVQDALEKSGLTADDLDGVLFIGGSSENTIVRHTVMKALGGTVEAIVPKDLRSHVSKGAALHSYWYNGCGFDFIQPITSEPILALVRGGAFETILPASTPLPSQVTISDELIVEDEGQKRIEIPICVSTADKLLGVIVIDSPDREGFQRGTRISLSASISRDKLLVVEARIGDRVAKTAMLNPMANRPVSETEARLLKAKQAFNEVLLKYGPRPPAAKVIAYANAAESAGDHQLAAELFQKAEQLDLTRNFAVSITYNYARAGKHQLKELWARKAYEREPSAAAAYNLAINVEGSDEKEALFREALRYEPGYHSATLALGRILLRKGDPEGTELLERSAKKLSQQLSTHNIDEGGCRVLASVSRELGQTDVAQEAEARAKTLSPKQQTSAAYSENNLAARSRAAIEEA</sequence>
<organism evidence="4 5">
    <name type="scientific">Antarctobacter heliothermus</name>
    <dbReference type="NCBI Taxonomy" id="74033"/>
    <lineage>
        <taxon>Bacteria</taxon>
        <taxon>Pseudomonadati</taxon>
        <taxon>Pseudomonadota</taxon>
        <taxon>Alphaproteobacteria</taxon>
        <taxon>Rhodobacterales</taxon>
        <taxon>Roseobacteraceae</taxon>
        <taxon>Antarctobacter</taxon>
    </lineage>
</organism>
<dbReference type="SUPFAM" id="SSF53067">
    <property type="entry name" value="Actin-like ATPase domain"/>
    <property type="match status" value="2"/>
</dbReference>
<evidence type="ECO:0000313" key="4">
    <source>
        <dbReference type="EMBL" id="ASP23733.1"/>
    </source>
</evidence>
<geneLocation type="plasmid" evidence="5">
    <name>psms3-3</name>
</geneLocation>
<dbReference type="GO" id="GO:0005524">
    <property type="term" value="F:ATP binding"/>
    <property type="evidence" value="ECO:0007669"/>
    <property type="project" value="UniProtKB-KW"/>
</dbReference>
<dbReference type="Gene3D" id="3.30.420.40">
    <property type="match status" value="2"/>
</dbReference>
<keyword evidence="1" id="KW-0547">Nucleotide-binding</keyword>
<dbReference type="Gene3D" id="3.90.640.10">
    <property type="entry name" value="Actin, Chain A, domain 4"/>
    <property type="match status" value="1"/>
</dbReference>
<dbReference type="AlphaFoldDB" id="A0A222EC10"/>
<keyword evidence="2" id="KW-0067">ATP-binding</keyword>
<dbReference type="KEGG" id="aht:ANTHELSMS3_04634"/>
<evidence type="ECO:0000313" key="5">
    <source>
        <dbReference type="Proteomes" id="UP000203589"/>
    </source>
</evidence>
<dbReference type="Proteomes" id="UP000203589">
    <property type="component" value="Plasmid pSMS3-3"/>
</dbReference>
<dbReference type="GO" id="GO:0140662">
    <property type="term" value="F:ATP-dependent protein folding chaperone"/>
    <property type="evidence" value="ECO:0007669"/>
    <property type="project" value="InterPro"/>
</dbReference>
<protein>
    <submittedName>
        <fullName evidence="4">Molecular chaperone DnaK</fullName>
    </submittedName>
</protein>
<keyword evidence="5" id="KW-1185">Reference proteome</keyword>
<dbReference type="InterPro" id="IPR043129">
    <property type="entry name" value="ATPase_NBD"/>
</dbReference>